<feature type="compositionally biased region" description="Polar residues" evidence="1">
    <location>
        <begin position="162"/>
        <end position="178"/>
    </location>
</feature>
<dbReference type="AlphaFoldDB" id="V5D473"/>
<dbReference type="OrthoDB" id="254871at2759"/>
<keyword evidence="2" id="KW-0472">Membrane</keyword>
<dbReference type="VEuPathDB" id="TriTrypDB:TCDM_10072"/>
<feature type="compositionally biased region" description="Basic and acidic residues" evidence="1">
    <location>
        <begin position="360"/>
        <end position="369"/>
    </location>
</feature>
<feature type="region of interest" description="Disordered" evidence="1">
    <location>
        <begin position="113"/>
        <end position="139"/>
    </location>
</feature>
<evidence type="ECO:0000256" key="2">
    <source>
        <dbReference type="SAM" id="Phobius"/>
    </source>
</evidence>
<evidence type="ECO:0000256" key="1">
    <source>
        <dbReference type="SAM" id="MobiDB-lite"/>
    </source>
</evidence>
<evidence type="ECO:0000313" key="4">
    <source>
        <dbReference type="Proteomes" id="UP000017861"/>
    </source>
</evidence>
<reference evidence="3 4" key="1">
    <citation type="journal article" date="2014" name="Genome Announc.">
        <title>Trypanosoma cruzi Clone Dm28c Draft Genome Sequence.</title>
        <authorList>
            <person name="Grisard E.C."/>
            <person name="Teixeira S.M."/>
            <person name="de Almeida L.G."/>
            <person name="Stoco P.H."/>
            <person name="Gerber A.L."/>
            <person name="Talavera-Lopez C."/>
            <person name="Lima O.C."/>
            <person name="Andersson B."/>
            <person name="de Vasconcelos A.T."/>
        </authorList>
    </citation>
    <scope>NUCLEOTIDE SEQUENCE [LARGE SCALE GENOMIC DNA]</scope>
    <source>
        <strain evidence="3 4">Dm28c</strain>
    </source>
</reference>
<evidence type="ECO:0000313" key="3">
    <source>
        <dbReference type="EMBL" id="ESS62281.1"/>
    </source>
</evidence>
<feature type="compositionally biased region" description="Basic and acidic residues" evidence="1">
    <location>
        <begin position="216"/>
        <end position="246"/>
    </location>
</feature>
<protein>
    <submittedName>
        <fullName evidence="3">Mucin-associated surface protein (MASP)</fullName>
    </submittedName>
</protein>
<feature type="transmembrane region" description="Helical" evidence="2">
    <location>
        <begin position="429"/>
        <end position="446"/>
    </location>
</feature>
<feature type="transmembrane region" description="Helical" evidence="2">
    <location>
        <begin position="6"/>
        <end position="26"/>
    </location>
</feature>
<feature type="compositionally biased region" description="Basic and acidic residues" evidence="1">
    <location>
        <begin position="315"/>
        <end position="330"/>
    </location>
</feature>
<dbReference type="EMBL" id="AYLP01000196">
    <property type="protein sequence ID" value="ESS62281.1"/>
    <property type="molecule type" value="Genomic_DNA"/>
</dbReference>
<dbReference type="Proteomes" id="UP000017861">
    <property type="component" value="Unassembled WGS sequence"/>
</dbReference>
<name>V5D473_TRYCR</name>
<accession>V5D473</accession>
<proteinExistence type="predicted"/>
<feature type="region of interest" description="Disordered" evidence="1">
    <location>
        <begin position="156"/>
        <end position="424"/>
    </location>
</feature>
<feature type="compositionally biased region" description="Polar residues" evidence="1">
    <location>
        <begin position="384"/>
        <end position="402"/>
    </location>
</feature>
<organism evidence="3 4">
    <name type="scientific">Trypanosoma cruzi Dm28c</name>
    <dbReference type="NCBI Taxonomy" id="1416333"/>
    <lineage>
        <taxon>Eukaryota</taxon>
        <taxon>Discoba</taxon>
        <taxon>Euglenozoa</taxon>
        <taxon>Kinetoplastea</taxon>
        <taxon>Metakinetoplastina</taxon>
        <taxon>Trypanosomatida</taxon>
        <taxon>Trypanosomatidae</taxon>
        <taxon>Trypanosoma</taxon>
        <taxon>Schizotrypanum</taxon>
    </lineage>
</organism>
<keyword evidence="2" id="KW-0812">Transmembrane</keyword>
<keyword evidence="2" id="KW-1133">Transmembrane helix</keyword>
<gene>
    <name evidence="3" type="ORF">TCDM_10072</name>
</gene>
<comment type="caution">
    <text evidence="3">The sequence shown here is derived from an EMBL/GenBank/DDBJ whole genome shotgun (WGS) entry which is preliminary data.</text>
</comment>
<feature type="compositionally biased region" description="Polar residues" evidence="1">
    <location>
        <begin position="251"/>
        <end position="306"/>
    </location>
</feature>
<sequence>MIITLIYLMVGCCTLPCVNYFSYLFFFCAEGYTQVTGVMAMMMAGRVLPVCALCVLWCSAGWVYARDFENNAVDGCMASGVLGASWSHMPSGCDKAALTLPLRSALSIPAIKAEATEDDVPPKEGNDSISTSGAVVGTAMPGESEGAVIAIQSGLPAAGAPTTPSGGSSTQNMESQRAVQHLEPTDPAASLLPKVEVPEEPTPIAEERLSNSQDGPELRVTGEDNTEREKLRSVVDTGDRFSDQPKEPTPSLKTTPQLQPTAPVQPPSSEVSTTELSSGDGNPQAATTDTQIPTPTIGKTTTSETVTDYKAPKTPSKEDEAEQHSKERVPSDLIKNAATGHPEDTTASSIPTIGSGDVQRNADKNDNDAQRPNTKGTHNDPAAVNTNDTLTASEAAPQTTETLADAKKNHTVTPGNSDSSTAVSHTTSPLLLLLLVACAAAAAVVAA</sequence>
<feature type="compositionally biased region" description="Polar residues" evidence="1">
    <location>
        <begin position="411"/>
        <end position="424"/>
    </location>
</feature>
<feature type="transmembrane region" description="Helical" evidence="2">
    <location>
        <begin position="47"/>
        <end position="65"/>
    </location>
</feature>